<protein>
    <submittedName>
        <fullName evidence="1">Uncharacterized protein</fullName>
    </submittedName>
</protein>
<feature type="non-terminal residue" evidence="1">
    <location>
        <position position="1"/>
    </location>
</feature>
<organism evidence="1 2">
    <name type="scientific">Lasiosphaeria miniovina</name>
    <dbReference type="NCBI Taxonomy" id="1954250"/>
    <lineage>
        <taxon>Eukaryota</taxon>
        <taxon>Fungi</taxon>
        <taxon>Dikarya</taxon>
        <taxon>Ascomycota</taxon>
        <taxon>Pezizomycotina</taxon>
        <taxon>Sordariomycetes</taxon>
        <taxon>Sordariomycetidae</taxon>
        <taxon>Sordariales</taxon>
        <taxon>Lasiosphaeriaceae</taxon>
        <taxon>Lasiosphaeria</taxon>
    </lineage>
</organism>
<evidence type="ECO:0000313" key="1">
    <source>
        <dbReference type="EMBL" id="KAK0717796.1"/>
    </source>
</evidence>
<keyword evidence="2" id="KW-1185">Reference proteome</keyword>
<feature type="non-terminal residue" evidence="1">
    <location>
        <position position="197"/>
    </location>
</feature>
<name>A0AA40AL03_9PEZI</name>
<dbReference type="AlphaFoldDB" id="A0AA40AL03"/>
<reference evidence="1" key="1">
    <citation type="submission" date="2023-06" db="EMBL/GenBank/DDBJ databases">
        <title>Genome-scale phylogeny and comparative genomics of the fungal order Sordariales.</title>
        <authorList>
            <consortium name="Lawrence Berkeley National Laboratory"/>
            <person name="Hensen N."/>
            <person name="Bonometti L."/>
            <person name="Westerberg I."/>
            <person name="Brannstrom I.O."/>
            <person name="Guillou S."/>
            <person name="Cros-Aarteil S."/>
            <person name="Calhoun S."/>
            <person name="Haridas S."/>
            <person name="Kuo A."/>
            <person name="Mondo S."/>
            <person name="Pangilinan J."/>
            <person name="Riley R."/>
            <person name="LaButti K."/>
            <person name="Andreopoulos B."/>
            <person name="Lipzen A."/>
            <person name="Chen C."/>
            <person name="Yanf M."/>
            <person name="Daum C."/>
            <person name="Ng V."/>
            <person name="Clum A."/>
            <person name="Steindorff A."/>
            <person name="Ohm R."/>
            <person name="Martin F."/>
            <person name="Silar P."/>
            <person name="Natvig D."/>
            <person name="Lalanne C."/>
            <person name="Gautier V."/>
            <person name="Ament-velasquez S.L."/>
            <person name="Kruys A."/>
            <person name="Hutchinson M.I."/>
            <person name="Powell A.J."/>
            <person name="Barry K."/>
            <person name="Miller A.N."/>
            <person name="Grigoriev I.V."/>
            <person name="Debuchy R."/>
            <person name="Gladieux P."/>
            <person name="Thoren M.H."/>
            <person name="Johannesson H."/>
        </authorList>
    </citation>
    <scope>NUCLEOTIDE SEQUENCE</scope>
    <source>
        <strain evidence="1">SMH2392-1A</strain>
    </source>
</reference>
<accession>A0AA40AL03</accession>
<gene>
    <name evidence="1" type="ORF">B0T26DRAFT_599220</name>
</gene>
<dbReference type="Proteomes" id="UP001172101">
    <property type="component" value="Unassembled WGS sequence"/>
</dbReference>
<proteinExistence type="predicted"/>
<dbReference type="GeneID" id="85318956"/>
<evidence type="ECO:0000313" key="2">
    <source>
        <dbReference type="Proteomes" id="UP001172101"/>
    </source>
</evidence>
<dbReference type="RefSeq" id="XP_060296589.1">
    <property type="nucleotide sequence ID" value="XM_060435686.1"/>
</dbReference>
<sequence>VPGLHRSPTLDDLEKCRRLYNTLRGDADQLPVKEEHLQQLAELFVKYGVDKVFGIHLIHGHFNIEEGNVLVGEDTTEPLCRWTKPVAIGSLDLDNLYGHTFVVTDKGFRPYEYLVGALPNLTDLSNDFLPELVSFLQKNNLTEVLALEVLMQPLPSTMSEVVLGDQGTIMLEPSCLKDYHPFRRTGWAFIEGGTPRV</sequence>
<comment type="caution">
    <text evidence="1">The sequence shown here is derived from an EMBL/GenBank/DDBJ whole genome shotgun (WGS) entry which is preliminary data.</text>
</comment>
<dbReference type="EMBL" id="JAUIRO010000004">
    <property type="protein sequence ID" value="KAK0717796.1"/>
    <property type="molecule type" value="Genomic_DNA"/>
</dbReference>